<dbReference type="Proteomes" id="UP000198319">
    <property type="component" value="Unassembled WGS sequence"/>
</dbReference>
<keyword evidence="4" id="KW-1185">Reference proteome</keyword>
<dbReference type="EMBL" id="MUHG01000016">
    <property type="protein sequence ID" value="OXB20170.1"/>
    <property type="molecule type" value="Genomic_DNA"/>
</dbReference>
<sequence length="84" mass="9801">MWNIIYTYKTKLLIIKTINPVLTEINRSKLINYTTTNLTAELHGFANFTAKKEGIIPSLKKWLNVKKLNWLVSLLVKSSFKIYN</sequence>
<dbReference type="EMBL" id="MIKE01000025">
    <property type="protein sequence ID" value="OHT44258.1"/>
    <property type="molecule type" value="Genomic_DNA"/>
</dbReference>
<evidence type="ECO:0000313" key="2">
    <source>
        <dbReference type="EMBL" id="OXB20170.1"/>
    </source>
</evidence>
<dbReference type="AlphaFoldDB" id="A0A1S1J3B8"/>
<organism evidence="1 3">
    <name type="scientific">Flavobacterium tructae</name>
    <dbReference type="NCBI Taxonomy" id="1114873"/>
    <lineage>
        <taxon>Bacteria</taxon>
        <taxon>Pseudomonadati</taxon>
        <taxon>Bacteroidota</taxon>
        <taxon>Flavobacteriia</taxon>
        <taxon>Flavobacteriales</taxon>
        <taxon>Flavobacteriaceae</taxon>
        <taxon>Flavobacterium</taxon>
    </lineage>
</organism>
<accession>A0A1S1J3B8</accession>
<name>A0A1S1J3B8_9FLAO</name>
<proteinExistence type="predicted"/>
<evidence type="ECO:0000313" key="3">
    <source>
        <dbReference type="Proteomes" id="UP000180252"/>
    </source>
</evidence>
<gene>
    <name evidence="2" type="ORF">B0A71_08960</name>
    <name evidence="1" type="ORF">BHE19_15185</name>
</gene>
<evidence type="ECO:0000313" key="4">
    <source>
        <dbReference type="Proteomes" id="UP000198319"/>
    </source>
</evidence>
<protein>
    <submittedName>
        <fullName evidence="1">Uncharacterized protein</fullName>
    </submittedName>
</protein>
<comment type="caution">
    <text evidence="1">The sequence shown here is derived from an EMBL/GenBank/DDBJ whole genome shotgun (WGS) entry which is preliminary data.</text>
</comment>
<reference evidence="3" key="1">
    <citation type="submission" date="2016-09" db="EMBL/GenBank/DDBJ databases">
        <authorList>
            <person name="Chen S."/>
            <person name="Walker E."/>
        </authorList>
    </citation>
    <scope>NUCLEOTIDE SEQUENCE [LARGE SCALE GENOMIC DNA]</scope>
    <source>
        <strain evidence="3">MSU</strain>
    </source>
</reference>
<evidence type="ECO:0000313" key="1">
    <source>
        <dbReference type="EMBL" id="OHT44258.1"/>
    </source>
</evidence>
<dbReference type="Proteomes" id="UP000180252">
    <property type="component" value="Unassembled WGS sequence"/>
</dbReference>
<reference evidence="1" key="2">
    <citation type="submission" date="2016-09" db="EMBL/GenBank/DDBJ databases">
        <authorList>
            <person name="Capua I."/>
            <person name="De Benedictis P."/>
            <person name="Joannis T."/>
            <person name="Lombin L.H."/>
            <person name="Cattoli G."/>
        </authorList>
    </citation>
    <scope>NUCLEOTIDE SEQUENCE [LARGE SCALE GENOMIC DNA]</scope>
    <source>
        <strain evidence="1">MSU</strain>
    </source>
</reference>
<reference evidence="2 4" key="3">
    <citation type="submission" date="2016-11" db="EMBL/GenBank/DDBJ databases">
        <title>Whole genomes of Flavobacteriaceae.</title>
        <authorList>
            <person name="Stine C."/>
            <person name="Li C."/>
            <person name="Tadesse D."/>
        </authorList>
    </citation>
    <scope>NUCLEOTIDE SEQUENCE [LARGE SCALE GENOMIC DNA]</scope>
    <source>
        <strain evidence="2 4">ATCC BAA-2541</strain>
    </source>
</reference>